<dbReference type="InterPro" id="IPR051814">
    <property type="entry name" value="NAD(P)H-dep_FMN_reductase"/>
</dbReference>
<dbReference type="InterPro" id="IPR029039">
    <property type="entry name" value="Flavoprotein-like_sf"/>
</dbReference>
<name>A0A1B2EBD6_9HYPH</name>
<feature type="domain" description="NADPH-dependent FMN reductase-like" evidence="5">
    <location>
        <begin position="4"/>
        <end position="146"/>
    </location>
</feature>
<evidence type="ECO:0000256" key="1">
    <source>
        <dbReference type="ARBA" id="ARBA00005990"/>
    </source>
</evidence>
<dbReference type="GO" id="GO:0016491">
    <property type="term" value="F:oxidoreductase activity"/>
    <property type="evidence" value="ECO:0007669"/>
    <property type="project" value="UniProtKB-KW"/>
</dbReference>
<sequence length="194" mass="20503">MTYPRIVGIAGSFRRPSKTRSLVEAIGAEVGRATPIDFVVHDLVEIGQGLGAAFSRTQLTPDAARVLRDIETADALIVGTPVFKGSYTGLFKHLFDLVDPDALRDVPVLLTATGGGLRHALVVEHHLRPLFGFFEAFTIPTAVYASESNFIDGTLVDSAVRARASAAAAQLASVLGQRAVQAPSATPVRLAAAR</sequence>
<evidence type="ECO:0000256" key="3">
    <source>
        <dbReference type="ARBA" id="ARBA00022643"/>
    </source>
</evidence>
<accession>A0A1B2EBD6</accession>
<dbReference type="EMBL" id="CP016616">
    <property type="protein sequence ID" value="ANY77269.1"/>
    <property type="molecule type" value="Genomic_DNA"/>
</dbReference>
<evidence type="ECO:0000313" key="6">
    <source>
        <dbReference type="EMBL" id="ANY77269.1"/>
    </source>
</evidence>
<keyword evidence="3" id="KW-0288">FMN</keyword>
<dbReference type="InterPro" id="IPR019912">
    <property type="entry name" value="FMN_Rdtase_MsuE-like"/>
</dbReference>
<dbReference type="KEGG" id="moc:BB934_02745"/>
<protein>
    <submittedName>
        <fullName evidence="6">FMN reductase</fullName>
    </submittedName>
</protein>
<dbReference type="Pfam" id="PF03358">
    <property type="entry name" value="FMN_red"/>
    <property type="match status" value="1"/>
</dbReference>
<keyword evidence="2" id="KW-0285">Flavoprotein</keyword>
<proteinExistence type="inferred from homology"/>
<organism evidence="6">
    <name type="scientific">Microvirga ossetica</name>
    <dbReference type="NCBI Taxonomy" id="1882682"/>
    <lineage>
        <taxon>Bacteria</taxon>
        <taxon>Pseudomonadati</taxon>
        <taxon>Pseudomonadota</taxon>
        <taxon>Alphaproteobacteria</taxon>
        <taxon>Hyphomicrobiales</taxon>
        <taxon>Methylobacteriaceae</taxon>
        <taxon>Microvirga</taxon>
    </lineage>
</organism>
<keyword evidence="4" id="KW-0560">Oxidoreductase</keyword>
<evidence type="ECO:0000256" key="2">
    <source>
        <dbReference type="ARBA" id="ARBA00022630"/>
    </source>
</evidence>
<dbReference type="RefSeq" id="WP_099508264.1">
    <property type="nucleotide sequence ID" value="NZ_CP016616.1"/>
</dbReference>
<dbReference type="PANTHER" id="PTHR43408">
    <property type="entry name" value="FMN REDUCTASE (NADPH)"/>
    <property type="match status" value="1"/>
</dbReference>
<reference evidence="6" key="1">
    <citation type="submission" date="2016-07" db="EMBL/GenBank/DDBJ databases">
        <title>Microvirga ossetica sp. nov. a new species of rhizobia isolated from root nodules of the legume species Vicia alpestris Steven originated from North Ossetia region in the Caucasus.</title>
        <authorList>
            <person name="Safronova V.I."/>
            <person name="Kuznetsova I.G."/>
            <person name="Sazanova A.L."/>
            <person name="Belimov A."/>
            <person name="Andronov E."/>
            <person name="Osledkin Y.S."/>
            <person name="Onishchuk O.P."/>
            <person name="Kurchak O.N."/>
            <person name="Shaposhnikov A.I."/>
            <person name="Willems A."/>
            <person name="Tikhonovich I.A."/>
        </authorList>
    </citation>
    <scope>NUCLEOTIDE SEQUENCE [LARGE SCALE GENOMIC DNA]</scope>
    <source>
        <strain evidence="6">V5/3M</strain>
    </source>
</reference>
<gene>
    <name evidence="6" type="ORF">BB934_02745</name>
</gene>
<dbReference type="NCBIfam" id="TIGR03566">
    <property type="entry name" value="FMN_reduc_MsuE"/>
    <property type="match status" value="1"/>
</dbReference>
<dbReference type="PANTHER" id="PTHR43408:SF2">
    <property type="entry name" value="FMN REDUCTASE (NADPH)"/>
    <property type="match status" value="1"/>
</dbReference>
<dbReference type="AlphaFoldDB" id="A0A1B2EBD6"/>
<comment type="similarity">
    <text evidence="1">Belongs to the SsuE family.</text>
</comment>
<evidence type="ECO:0000256" key="4">
    <source>
        <dbReference type="ARBA" id="ARBA00023002"/>
    </source>
</evidence>
<dbReference type="Gene3D" id="3.40.50.360">
    <property type="match status" value="1"/>
</dbReference>
<evidence type="ECO:0000259" key="5">
    <source>
        <dbReference type="Pfam" id="PF03358"/>
    </source>
</evidence>
<dbReference type="OrthoDB" id="1643408at2"/>
<dbReference type="InterPro" id="IPR005025">
    <property type="entry name" value="FMN_Rdtase-like_dom"/>
</dbReference>
<dbReference type="SUPFAM" id="SSF52218">
    <property type="entry name" value="Flavoproteins"/>
    <property type="match status" value="1"/>
</dbReference>